<protein>
    <submittedName>
        <fullName evidence="1">Uncharacterized protein</fullName>
    </submittedName>
</protein>
<dbReference type="AlphaFoldDB" id="A0A9P4NQN8"/>
<sequence>MQNCDFTDNSRACIQSTIEGLVAGKYDSSGDEEKLKHLVMKQQDGKPLYYITVDRFLEIVADKDPDLAGFLGQRAEGNRVGWFACCKKLRDINPEEVGVPTEIGYRDFTLGPPEWEAEKLDGLGFQPCVASFWKSFNGDLTPEATADLHAGRYNERPSPPKADQLLETMFEKDSDAAMKLRSKVQ</sequence>
<evidence type="ECO:0000313" key="2">
    <source>
        <dbReference type="Proteomes" id="UP000800235"/>
    </source>
</evidence>
<dbReference type="EMBL" id="MU007040">
    <property type="protein sequence ID" value="KAF2430284.1"/>
    <property type="molecule type" value="Genomic_DNA"/>
</dbReference>
<keyword evidence="2" id="KW-1185">Reference proteome</keyword>
<dbReference type="Proteomes" id="UP000800235">
    <property type="component" value="Unassembled WGS sequence"/>
</dbReference>
<organism evidence="1 2">
    <name type="scientific">Tothia fuscella</name>
    <dbReference type="NCBI Taxonomy" id="1048955"/>
    <lineage>
        <taxon>Eukaryota</taxon>
        <taxon>Fungi</taxon>
        <taxon>Dikarya</taxon>
        <taxon>Ascomycota</taxon>
        <taxon>Pezizomycotina</taxon>
        <taxon>Dothideomycetes</taxon>
        <taxon>Pleosporomycetidae</taxon>
        <taxon>Venturiales</taxon>
        <taxon>Cylindrosympodiaceae</taxon>
        <taxon>Tothia</taxon>
    </lineage>
</organism>
<evidence type="ECO:0000313" key="1">
    <source>
        <dbReference type="EMBL" id="KAF2430284.1"/>
    </source>
</evidence>
<name>A0A9P4NQN8_9PEZI</name>
<comment type="caution">
    <text evidence="1">The sequence shown here is derived from an EMBL/GenBank/DDBJ whole genome shotgun (WGS) entry which is preliminary data.</text>
</comment>
<reference evidence="1" key="1">
    <citation type="journal article" date="2020" name="Stud. Mycol.">
        <title>101 Dothideomycetes genomes: a test case for predicting lifestyles and emergence of pathogens.</title>
        <authorList>
            <person name="Haridas S."/>
            <person name="Albert R."/>
            <person name="Binder M."/>
            <person name="Bloem J."/>
            <person name="Labutti K."/>
            <person name="Salamov A."/>
            <person name="Andreopoulos B."/>
            <person name="Baker S."/>
            <person name="Barry K."/>
            <person name="Bills G."/>
            <person name="Bluhm B."/>
            <person name="Cannon C."/>
            <person name="Castanera R."/>
            <person name="Culley D."/>
            <person name="Daum C."/>
            <person name="Ezra D."/>
            <person name="Gonzalez J."/>
            <person name="Henrissat B."/>
            <person name="Kuo A."/>
            <person name="Liang C."/>
            <person name="Lipzen A."/>
            <person name="Lutzoni F."/>
            <person name="Magnuson J."/>
            <person name="Mondo S."/>
            <person name="Nolan M."/>
            <person name="Ohm R."/>
            <person name="Pangilinan J."/>
            <person name="Park H.-J."/>
            <person name="Ramirez L."/>
            <person name="Alfaro M."/>
            <person name="Sun H."/>
            <person name="Tritt A."/>
            <person name="Yoshinaga Y."/>
            <person name="Zwiers L.-H."/>
            <person name="Turgeon B."/>
            <person name="Goodwin S."/>
            <person name="Spatafora J."/>
            <person name="Crous P."/>
            <person name="Grigoriev I."/>
        </authorList>
    </citation>
    <scope>NUCLEOTIDE SEQUENCE</scope>
    <source>
        <strain evidence="1">CBS 130266</strain>
    </source>
</reference>
<gene>
    <name evidence="1" type="ORF">EJ08DRAFT_248409</name>
</gene>
<accession>A0A9P4NQN8</accession>
<proteinExistence type="predicted"/>